<name>A0A2J8DF82_VERDA</name>
<dbReference type="InterPro" id="IPR004179">
    <property type="entry name" value="Sec63-dom"/>
</dbReference>
<reference evidence="3 5" key="1">
    <citation type="submission" date="2017-12" db="EMBL/GenBank/DDBJ databases">
        <title>Comparative genomics yields insights into virulence evolution of Verticillium dahliae.</title>
        <authorList>
            <person name="Fan R."/>
            <person name="Armitage A.D."/>
            <person name="Cascant-Lopez E."/>
            <person name="Sobczyk M."/>
            <person name="Cockerton H.M."/>
            <person name="Harrison R.J."/>
        </authorList>
    </citation>
    <scope>NUCLEOTIDE SEQUENCE [LARGE SCALE GENOMIC DNA]</scope>
    <source>
        <strain evidence="3 5">12008</strain>
    </source>
</reference>
<feature type="compositionally biased region" description="Polar residues" evidence="1">
    <location>
        <begin position="47"/>
        <end position="72"/>
    </location>
</feature>
<dbReference type="OrthoDB" id="5575at2759"/>
<proteinExistence type="predicted"/>
<evidence type="ECO:0000259" key="2">
    <source>
        <dbReference type="SMART" id="SM00973"/>
    </source>
</evidence>
<gene>
    <name evidence="3" type="ORF">BJF96_g8064</name>
    <name evidence="4" type="ORF">VDGE_05368</name>
</gene>
<comment type="caution">
    <text evidence="3">The sequence shown here is derived from an EMBL/GenBank/DDBJ whole genome shotgun (WGS) entry which is preliminary data.</text>
</comment>
<dbReference type="EMBL" id="MPSH01000032">
    <property type="protein sequence ID" value="PNH28677.1"/>
    <property type="molecule type" value="Genomic_DNA"/>
</dbReference>
<dbReference type="Gene3D" id="1.10.3380.10">
    <property type="entry name" value="Sec63 N-terminal domain-like domain"/>
    <property type="match status" value="1"/>
</dbReference>
<feature type="compositionally biased region" description="Polar residues" evidence="1">
    <location>
        <begin position="18"/>
        <end position="29"/>
    </location>
</feature>
<dbReference type="AlphaFoldDB" id="A0A2J8DF82"/>
<protein>
    <recommendedName>
        <fullName evidence="2">SEC63 domain-containing protein</fullName>
    </recommendedName>
</protein>
<sequence length="466" mass="50133">MPPKRYVPPRPRAHRTGSHTNSEAFSQPQVAAVKHQQPLPFGRLSGSEPSASGIVQQGTSKPHPSFPPTTQKPGAPPSKRLKVGDTNTAEDPSSSTGRTALDLAKPTANTLTSDQHEILLRHRLSAPTIHTLVSIPCAAPPNIILQKACLATEINSHPLLPGEKALFSTLNAAATTIWPIALSTPTLAWHKAFLIAQNHPTGRSWLYIPRITPRDRAALGEESKHITSLIRRILRCAADLAALRHDGVTVRRALELSRSIAAGAWEGDTHELQQVANIGPKKIEMLEAAGISTVRALADTEFYNIDRILKRNPPFGMNTVLLLRAFPRLLLKARFERWAAASDMLAIDALPEKVVRALAPGLRLAIVCVSVERGPRPEGRRVFAGRGAAAQGAGGAPGGSGAGDVEPGRRGELLFFHRVSTKCLMEADRDLVFPVAMTPGEAIFAWASCEEVVGTLIEMDVSAPEV</sequence>
<organism evidence="3 5">
    <name type="scientific">Verticillium dahliae</name>
    <name type="common">Verticillium wilt</name>
    <dbReference type="NCBI Taxonomy" id="27337"/>
    <lineage>
        <taxon>Eukaryota</taxon>
        <taxon>Fungi</taxon>
        <taxon>Dikarya</taxon>
        <taxon>Ascomycota</taxon>
        <taxon>Pezizomycotina</taxon>
        <taxon>Sordariomycetes</taxon>
        <taxon>Hypocreomycetidae</taxon>
        <taxon>Glomerellales</taxon>
        <taxon>Plectosphaerellaceae</taxon>
        <taxon>Verticillium</taxon>
    </lineage>
</organism>
<reference evidence="4 6" key="2">
    <citation type="submission" date="2018-12" db="EMBL/GenBank/DDBJ databases">
        <title>Genome of Verticillium dahliae isolate Getta Getta.</title>
        <authorList>
            <person name="Gardiner D.M."/>
        </authorList>
    </citation>
    <scope>NUCLEOTIDE SEQUENCE [LARGE SCALE GENOMIC DNA]</scope>
    <source>
        <strain evidence="4 6">Getta Getta</strain>
    </source>
</reference>
<feature type="region of interest" description="Disordered" evidence="1">
    <location>
        <begin position="1"/>
        <end position="101"/>
    </location>
</feature>
<evidence type="ECO:0000313" key="3">
    <source>
        <dbReference type="EMBL" id="PNH28677.1"/>
    </source>
</evidence>
<feature type="compositionally biased region" description="Polar residues" evidence="1">
    <location>
        <begin position="85"/>
        <end position="98"/>
    </location>
</feature>
<evidence type="ECO:0000313" key="6">
    <source>
        <dbReference type="Proteomes" id="UP000288725"/>
    </source>
</evidence>
<evidence type="ECO:0000256" key="1">
    <source>
        <dbReference type="SAM" id="MobiDB-lite"/>
    </source>
</evidence>
<accession>A0A2J8DF82</accession>
<dbReference type="Proteomes" id="UP000288725">
    <property type="component" value="Chromosome 2"/>
</dbReference>
<dbReference type="EMBL" id="RSDZ01000080">
    <property type="protein sequence ID" value="RXG44602.1"/>
    <property type="molecule type" value="Genomic_DNA"/>
</dbReference>
<evidence type="ECO:0000313" key="5">
    <source>
        <dbReference type="Proteomes" id="UP000236305"/>
    </source>
</evidence>
<evidence type="ECO:0000313" key="4">
    <source>
        <dbReference type="EMBL" id="RXG44602.1"/>
    </source>
</evidence>
<feature type="compositionally biased region" description="Pro residues" evidence="1">
    <location>
        <begin position="1"/>
        <end position="10"/>
    </location>
</feature>
<dbReference type="Proteomes" id="UP000236305">
    <property type="component" value="Unassembled WGS sequence"/>
</dbReference>
<dbReference type="SUPFAM" id="SSF158702">
    <property type="entry name" value="Sec63 N-terminal domain-like"/>
    <property type="match status" value="1"/>
</dbReference>
<feature type="domain" description="SEC63" evidence="2">
    <location>
        <begin position="112"/>
        <end position="463"/>
    </location>
</feature>
<dbReference type="SMART" id="SM00973">
    <property type="entry name" value="Sec63"/>
    <property type="match status" value="1"/>
</dbReference>